<keyword evidence="1" id="KW-0472">Membrane</keyword>
<dbReference type="Proteomes" id="UP000718278">
    <property type="component" value="Unassembled WGS sequence"/>
</dbReference>
<organism evidence="2 3">
    <name type="scientific">Brucella pituitosa</name>
    <dbReference type="NCBI Taxonomy" id="571256"/>
    <lineage>
        <taxon>Bacteria</taxon>
        <taxon>Pseudomonadati</taxon>
        <taxon>Pseudomonadota</taxon>
        <taxon>Alphaproteobacteria</taxon>
        <taxon>Hyphomicrobiales</taxon>
        <taxon>Brucellaceae</taxon>
        <taxon>Brucella/Ochrobactrum group</taxon>
        <taxon>Brucella</taxon>
    </lineage>
</organism>
<dbReference type="EMBL" id="JADIJS010000002">
    <property type="protein sequence ID" value="MBO1040183.1"/>
    <property type="molecule type" value="Genomic_DNA"/>
</dbReference>
<dbReference type="RefSeq" id="WP_207488701.1">
    <property type="nucleotide sequence ID" value="NZ_JADIJS010000002.1"/>
</dbReference>
<reference evidence="2 3" key="1">
    <citation type="submission" date="2020-10" db="EMBL/GenBank/DDBJ databases">
        <title>Genomic characterization of underground lake bacteria from Wind Cave National Park: Insight into the archetypical LuxI/LuxR and identification of LuxR solos.</title>
        <authorList>
            <person name="Wengert P.C."/>
            <person name="Savka M.A."/>
        </authorList>
    </citation>
    <scope>NUCLEOTIDE SEQUENCE [LARGE SCALE GENOMIC DNA]</scope>
    <source>
        <strain evidence="2 3">SD316</strain>
    </source>
</reference>
<evidence type="ECO:0000313" key="2">
    <source>
        <dbReference type="EMBL" id="MBO1040183.1"/>
    </source>
</evidence>
<keyword evidence="3" id="KW-1185">Reference proteome</keyword>
<name>A0ABS3JZT0_9HYPH</name>
<feature type="transmembrane region" description="Helical" evidence="1">
    <location>
        <begin position="15"/>
        <end position="32"/>
    </location>
</feature>
<accession>A0ABS3JZT0</accession>
<keyword evidence="1" id="KW-0812">Transmembrane</keyword>
<comment type="caution">
    <text evidence="2">The sequence shown here is derived from an EMBL/GenBank/DDBJ whole genome shotgun (WGS) entry which is preliminary data.</text>
</comment>
<evidence type="ECO:0000313" key="3">
    <source>
        <dbReference type="Proteomes" id="UP000718278"/>
    </source>
</evidence>
<protein>
    <submittedName>
        <fullName evidence="2">Uncharacterized protein</fullName>
    </submittedName>
</protein>
<sequence length="135" mass="15108">MSSIETVFSSGLDQLLTFSIGASAGIVGLALAKRAVEYAKSFVGFSDPFSYVHNVEGVESGDFDGFAFRYNGMYFQDESELNDYLLDQNDPNREANYEAFLRDTGYYDQSNVDRYLDDALSDDSASAYDDHEQSY</sequence>
<keyword evidence="1" id="KW-1133">Transmembrane helix</keyword>
<proteinExistence type="predicted"/>
<gene>
    <name evidence="2" type="ORF">IPV26_10975</name>
</gene>
<evidence type="ECO:0000256" key="1">
    <source>
        <dbReference type="SAM" id="Phobius"/>
    </source>
</evidence>